<feature type="domain" description="BFN" evidence="1">
    <location>
        <begin position="1"/>
        <end position="132"/>
    </location>
</feature>
<keyword evidence="3" id="KW-1185">Reference proteome</keyword>
<dbReference type="Pfam" id="PF02577">
    <property type="entry name" value="BFN_dom"/>
    <property type="match status" value="1"/>
</dbReference>
<dbReference type="PANTHER" id="PTHR15160">
    <property type="entry name" value="VON HIPPEL-LINDAU PROTEIN"/>
    <property type="match status" value="1"/>
</dbReference>
<dbReference type="PANTHER" id="PTHR15160:SF1">
    <property type="entry name" value="VON HIPPEL-LINDAU DISEASE TUMOR SUPPRESSOR"/>
    <property type="match status" value="1"/>
</dbReference>
<accession>A0A3M0B799</accession>
<dbReference type="EMBL" id="REFO01000013">
    <property type="protein sequence ID" value="RMA93290.1"/>
    <property type="molecule type" value="Genomic_DNA"/>
</dbReference>
<dbReference type="AlphaFoldDB" id="A0A3M0B799"/>
<dbReference type="InterPro" id="IPR036104">
    <property type="entry name" value="BFN_sf"/>
</dbReference>
<dbReference type="InterPro" id="IPR003729">
    <property type="entry name" value="Bi_nuclease_dom"/>
</dbReference>
<evidence type="ECO:0000259" key="1">
    <source>
        <dbReference type="PROSITE" id="PS51658"/>
    </source>
</evidence>
<dbReference type="OrthoDB" id="9788698at2"/>
<comment type="caution">
    <text evidence="2">The sequence shown here is derived from an EMBL/GenBank/DDBJ whole genome shotgun (WGS) entry which is preliminary data.</text>
</comment>
<dbReference type="Gene3D" id="3.10.690.10">
    <property type="entry name" value="Bifunctional nuclease domain"/>
    <property type="match status" value="1"/>
</dbReference>
<evidence type="ECO:0000313" key="2">
    <source>
        <dbReference type="EMBL" id="RMA93290.1"/>
    </source>
</evidence>
<protein>
    <recommendedName>
        <fullName evidence="1">BFN domain-containing protein</fullName>
    </recommendedName>
</protein>
<dbReference type="Proteomes" id="UP000280842">
    <property type="component" value="Unassembled WGS sequence"/>
</dbReference>
<sequence>MIEMDIRGIVLDPITNMPIVVLQSKETDDILSIWIGVFEANAISMKLENIHMPRPMTYDLMVNLIENLSADISYILINDLNDNTYYAEIVLNKDGQEIRIDSRPSDAINLAIRKNVPIFVEERVLQEYKKDIQSEVDENELEEWIKSLKPEDFES</sequence>
<name>A0A3M0B799_9AQUI</name>
<dbReference type="GO" id="GO:0004518">
    <property type="term" value="F:nuclease activity"/>
    <property type="evidence" value="ECO:0007669"/>
    <property type="project" value="InterPro"/>
</dbReference>
<reference evidence="2 3" key="1">
    <citation type="submission" date="2018-10" db="EMBL/GenBank/DDBJ databases">
        <title>Genomic Encyclopedia of Archaeal and Bacterial Type Strains, Phase II (KMG-II): from individual species to whole genera.</title>
        <authorList>
            <person name="Goeker M."/>
        </authorList>
    </citation>
    <scope>NUCLEOTIDE SEQUENCE [LARGE SCALE GENOMIC DNA]</scope>
    <source>
        <strain evidence="2 3">VM1</strain>
    </source>
</reference>
<dbReference type="PROSITE" id="PS51658">
    <property type="entry name" value="BFN"/>
    <property type="match status" value="1"/>
</dbReference>
<proteinExistence type="predicted"/>
<evidence type="ECO:0000313" key="3">
    <source>
        <dbReference type="Proteomes" id="UP000280842"/>
    </source>
</evidence>
<dbReference type="RefSeq" id="WP_121923459.1">
    <property type="nucleotide sequence ID" value="NZ_REFO01000013.1"/>
</dbReference>
<dbReference type="SUPFAM" id="SSF103256">
    <property type="entry name" value="Hypothetical protein TM0160"/>
    <property type="match status" value="1"/>
</dbReference>
<organism evidence="2 3">
    <name type="scientific">Hydrogenothermus marinus</name>
    <dbReference type="NCBI Taxonomy" id="133270"/>
    <lineage>
        <taxon>Bacteria</taxon>
        <taxon>Pseudomonadati</taxon>
        <taxon>Aquificota</taxon>
        <taxon>Aquificia</taxon>
        <taxon>Aquificales</taxon>
        <taxon>Hydrogenothermaceae</taxon>
        <taxon>Hydrogenothermus</taxon>
    </lineage>
</organism>
<gene>
    <name evidence="2" type="ORF">CLV39_1352</name>
</gene>